<keyword evidence="8" id="KW-1185">Reference proteome</keyword>
<dbReference type="SMART" id="SM00072">
    <property type="entry name" value="GuKc"/>
    <property type="match status" value="1"/>
</dbReference>
<reference evidence="7 8" key="1">
    <citation type="journal article" date="2015" name="Genome Announc.">
        <title>Expanding the biotechnology potential of lactobacilli through comparative genomics of 213 strains and associated genera.</title>
        <authorList>
            <person name="Sun Z."/>
            <person name="Harris H.M."/>
            <person name="McCann A."/>
            <person name="Guo C."/>
            <person name="Argimon S."/>
            <person name="Zhang W."/>
            <person name="Yang X."/>
            <person name="Jeffery I.B."/>
            <person name="Cooney J.C."/>
            <person name="Kagawa T.F."/>
            <person name="Liu W."/>
            <person name="Song Y."/>
            <person name="Salvetti E."/>
            <person name="Wrobel A."/>
            <person name="Rasinkangas P."/>
            <person name="Parkhill J."/>
            <person name="Rea M.C."/>
            <person name="O'Sullivan O."/>
            <person name="Ritari J."/>
            <person name="Douillard F.P."/>
            <person name="Paul Ross R."/>
            <person name="Yang R."/>
            <person name="Briner A.E."/>
            <person name="Felis G.E."/>
            <person name="de Vos W.M."/>
            <person name="Barrangou R."/>
            <person name="Klaenhammer T.R."/>
            <person name="Caufield P.W."/>
            <person name="Cui Y."/>
            <person name="Zhang H."/>
            <person name="O'Toole P.W."/>
        </authorList>
    </citation>
    <scope>NUCLEOTIDE SEQUENCE [LARGE SCALE GENOMIC DNA]</scope>
    <source>
        <strain evidence="7 8">DSM 20690</strain>
    </source>
</reference>
<evidence type="ECO:0000256" key="3">
    <source>
        <dbReference type="ARBA" id="ARBA00022679"/>
    </source>
</evidence>
<dbReference type="InterPro" id="IPR008145">
    <property type="entry name" value="GK/Ca_channel_bsu"/>
</dbReference>
<evidence type="ECO:0000259" key="6">
    <source>
        <dbReference type="PROSITE" id="PS50052"/>
    </source>
</evidence>
<dbReference type="PANTHER" id="PTHR23117">
    <property type="entry name" value="GUANYLATE KINASE-RELATED"/>
    <property type="match status" value="1"/>
</dbReference>
<evidence type="ECO:0000256" key="4">
    <source>
        <dbReference type="ARBA" id="ARBA00022777"/>
    </source>
</evidence>
<dbReference type="PANTHER" id="PTHR23117:SF13">
    <property type="entry name" value="GUANYLATE KINASE"/>
    <property type="match status" value="1"/>
</dbReference>
<name>A0A0R2JND9_9LACO</name>
<dbReference type="CDD" id="cd00071">
    <property type="entry name" value="GMPK"/>
    <property type="match status" value="1"/>
</dbReference>
<dbReference type="RefSeq" id="WP_054645917.1">
    <property type="nucleotide sequence ID" value="NZ_FUXS01000002.1"/>
</dbReference>
<dbReference type="Proteomes" id="UP000051565">
    <property type="component" value="Unassembled WGS sequence"/>
</dbReference>
<dbReference type="InterPro" id="IPR008144">
    <property type="entry name" value="Guanylate_kin-like_dom"/>
</dbReference>
<comment type="catalytic activity">
    <reaction evidence="5">
        <text>GMP + ATP = GDP + ADP</text>
        <dbReference type="Rhea" id="RHEA:20780"/>
        <dbReference type="ChEBI" id="CHEBI:30616"/>
        <dbReference type="ChEBI" id="CHEBI:58115"/>
        <dbReference type="ChEBI" id="CHEBI:58189"/>
        <dbReference type="ChEBI" id="CHEBI:456216"/>
        <dbReference type="EC" id="2.7.4.8"/>
    </reaction>
</comment>
<gene>
    <name evidence="7" type="ORF">IV52_GL000958</name>
</gene>
<evidence type="ECO:0000256" key="5">
    <source>
        <dbReference type="ARBA" id="ARBA00048594"/>
    </source>
</evidence>
<comment type="caution">
    <text evidence="7">The sequence shown here is derived from an EMBL/GenBank/DDBJ whole genome shotgun (WGS) entry which is preliminary data.</text>
</comment>
<evidence type="ECO:0000313" key="8">
    <source>
        <dbReference type="Proteomes" id="UP000051565"/>
    </source>
</evidence>
<dbReference type="Gene3D" id="3.40.50.300">
    <property type="entry name" value="P-loop containing nucleotide triphosphate hydrolases"/>
    <property type="match status" value="1"/>
</dbReference>
<proteinExistence type="inferred from homology"/>
<dbReference type="GO" id="GO:0004385">
    <property type="term" value="F:GMP kinase activity"/>
    <property type="evidence" value="ECO:0007669"/>
    <property type="project" value="UniProtKB-EC"/>
</dbReference>
<comment type="similarity">
    <text evidence="2">Belongs to the guanylate kinase family.</text>
</comment>
<dbReference type="EMBL" id="JQBT01000033">
    <property type="protein sequence ID" value="KRN78681.1"/>
    <property type="molecule type" value="Genomic_DNA"/>
</dbReference>
<dbReference type="AlphaFoldDB" id="A0A0R2JND9"/>
<dbReference type="STRING" id="53444.AYR59_03320"/>
<dbReference type="PATRIC" id="fig|1122148.6.peg.983"/>
<keyword evidence="4" id="KW-0418">Kinase</keyword>
<feature type="domain" description="Guanylate kinase-like" evidence="6">
    <location>
        <begin position="5"/>
        <end position="183"/>
    </location>
</feature>
<accession>A0A0R2JND9</accession>
<dbReference type="Pfam" id="PF00625">
    <property type="entry name" value="Guanylate_kin"/>
    <property type="match status" value="1"/>
</dbReference>
<evidence type="ECO:0000256" key="2">
    <source>
        <dbReference type="ARBA" id="ARBA00005790"/>
    </source>
</evidence>
<dbReference type="OrthoDB" id="1033810at2"/>
<evidence type="ECO:0000256" key="1">
    <source>
        <dbReference type="ARBA" id="ARBA00003531"/>
    </source>
</evidence>
<dbReference type="PROSITE" id="PS50052">
    <property type="entry name" value="GUANYLATE_KINASE_2"/>
    <property type="match status" value="1"/>
</dbReference>
<organism evidence="7 8">
    <name type="scientific">Fructilactobacillus lindneri DSM 20690 = JCM 11027</name>
    <dbReference type="NCBI Taxonomy" id="1122148"/>
    <lineage>
        <taxon>Bacteria</taxon>
        <taxon>Bacillati</taxon>
        <taxon>Bacillota</taxon>
        <taxon>Bacilli</taxon>
        <taxon>Lactobacillales</taxon>
        <taxon>Lactobacillaceae</taxon>
        <taxon>Fructilactobacillus</taxon>
    </lineage>
</organism>
<dbReference type="InterPro" id="IPR027417">
    <property type="entry name" value="P-loop_NTPase"/>
</dbReference>
<keyword evidence="3" id="KW-0808">Transferase</keyword>
<dbReference type="SUPFAM" id="SSF52540">
    <property type="entry name" value="P-loop containing nucleoside triphosphate hydrolases"/>
    <property type="match status" value="1"/>
</dbReference>
<dbReference type="GeneID" id="61249907"/>
<sequence>MNNNQYVIVLTGAAGTGKTSVQDYLQQKYGIPRVITHTTRPPRPGEKNGVEYYFETDASFAKLHLLEKVEYAGHQYGSSWEAIHRALQQNNIVSIVLDTKGAITYKKELGKHAIVLFMQVDNQNELRQRMLKRGDKPAAVEHRITSKEDIRDLVLPKQLVGKAEIINNENWQQTEIQLDNIIKKLTDN</sequence>
<comment type="function">
    <text evidence="1">Essential for recycling GMP and indirectly, cGMP.</text>
</comment>
<dbReference type="GO" id="GO:0005829">
    <property type="term" value="C:cytosol"/>
    <property type="evidence" value="ECO:0007669"/>
    <property type="project" value="TreeGrafter"/>
</dbReference>
<evidence type="ECO:0000313" key="7">
    <source>
        <dbReference type="EMBL" id="KRN78681.1"/>
    </source>
</evidence>
<protein>
    <recommendedName>
        <fullName evidence="6">Guanylate kinase-like domain-containing protein</fullName>
    </recommendedName>
</protein>